<keyword evidence="3" id="KW-0969">Cilium</keyword>
<dbReference type="EMBL" id="CP111015">
    <property type="protein sequence ID" value="WAR03306.1"/>
    <property type="molecule type" value="Genomic_DNA"/>
</dbReference>
<dbReference type="EMBL" id="CP111015">
    <property type="protein sequence ID" value="WAR03312.1"/>
    <property type="molecule type" value="Genomic_DNA"/>
</dbReference>
<evidence type="ECO:0000256" key="1">
    <source>
        <dbReference type="ARBA" id="ARBA00007209"/>
    </source>
</evidence>
<accession>A0ABY7E2Y1</accession>
<feature type="coiled-coil region" evidence="4">
    <location>
        <begin position="333"/>
        <end position="367"/>
    </location>
</feature>
<reference evidence="5" key="1">
    <citation type="submission" date="2022-11" db="EMBL/GenBank/DDBJ databases">
        <title>Centuries of genome instability and evolution in soft-shell clam transmissible cancer (bioRxiv).</title>
        <authorList>
            <person name="Hart S.F.M."/>
            <person name="Yonemitsu M.A."/>
            <person name="Giersch R.M."/>
            <person name="Beal B.F."/>
            <person name="Arriagada G."/>
            <person name="Davis B.W."/>
            <person name="Ostrander E.A."/>
            <person name="Goff S.P."/>
            <person name="Metzger M.J."/>
        </authorList>
    </citation>
    <scope>NUCLEOTIDE SEQUENCE</scope>
    <source>
        <strain evidence="5">MELC-2E11</strain>
        <tissue evidence="5">Siphon/mantle</tissue>
    </source>
</reference>
<keyword evidence="7" id="KW-1185">Reference proteome</keyword>
<dbReference type="Proteomes" id="UP001164746">
    <property type="component" value="Chromosome 4"/>
</dbReference>
<gene>
    <name evidence="5" type="ORF">MAR_009864</name>
    <name evidence="6" type="ORF">MAR_009870</name>
</gene>
<dbReference type="Pfam" id="PF03148">
    <property type="entry name" value="Tektin"/>
    <property type="match status" value="1"/>
</dbReference>
<organism evidence="5 7">
    <name type="scientific">Mya arenaria</name>
    <name type="common">Soft-shell clam</name>
    <dbReference type="NCBI Taxonomy" id="6604"/>
    <lineage>
        <taxon>Eukaryota</taxon>
        <taxon>Metazoa</taxon>
        <taxon>Spiralia</taxon>
        <taxon>Lophotrochozoa</taxon>
        <taxon>Mollusca</taxon>
        <taxon>Bivalvia</taxon>
        <taxon>Autobranchia</taxon>
        <taxon>Heteroconchia</taxon>
        <taxon>Euheterodonta</taxon>
        <taxon>Imparidentia</taxon>
        <taxon>Neoheterodontei</taxon>
        <taxon>Myida</taxon>
        <taxon>Myoidea</taxon>
        <taxon>Myidae</taxon>
        <taxon>Mya</taxon>
    </lineage>
</organism>
<evidence type="ECO:0000256" key="2">
    <source>
        <dbReference type="ARBA" id="ARBA00022490"/>
    </source>
</evidence>
<comment type="similarity">
    <text evidence="1 3">Belongs to the tektin family.</text>
</comment>
<proteinExistence type="inferred from homology"/>
<keyword evidence="4" id="KW-0175">Coiled coil</keyword>
<evidence type="ECO:0000256" key="3">
    <source>
        <dbReference type="RuleBase" id="RU367040"/>
    </source>
</evidence>
<evidence type="ECO:0000256" key="4">
    <source>
        <dbReference type="SAM" id="Coils"/>
    </source>
</evidence>
<keyword evidence="2" id="KW-0963">Cytoplasm</keyword>
<protein>
    <recommendedName>
        <fullName evidence="3">Tektin</fullName>
    </recommendedName>
</protein>
<comment type="subcellular location">
    <subcellularLocation>
        <location evidence="3">Cytoplasm</location>
        <location evidence="3">Cytoskeleton</location>
        <location evidence="3">Cilium axoneme</location>
    </subcellularLocation>
</comment>
<evidence type="ECO:0000313" key="6">
    <source>
        <dbReference type="EMBL" id="WAR03312.1"/>
    </source>
</evidence>
<dbReference type="InterPro" id="IPR000435">
    <property type="entry name" value="Tektins"/>
</dbReference>
<keyword evidence="3" id="KW-0282">Flagellum</keyword>
<keyword evidence="3" id="KW-0966">Cell projection</keyword>
<evidence type="ECO:0000313" key="7">
    <source>
        <dbReference type="Proteomes" id="UP001164746"/>
    </source>
</evidence>
<dbReference type="PANTHER" id="PTHR19960:SF11">
    <property type="entry name" value="TEKTIN"/>
    <property type="match status" value="1"/>
</dbReference>
<name>A0ABY7E2Y1_MYAAR</name>
<dbReference type="PANTHER" id="PTHR19960">
    <property type="entry name" value="TEKTIN"/>
    <property type="match status" value="1"/>
</dbReference>
<evidence type="ECO:0000313" key="5">
    <source>
        <dbReference type="EMBL" id="WAR03306.1"/>
    </source>
</evidence>
<feature type="coiled-coil region" evidence="4">
    <location>
        <begin position="399"/>
        <end position="433"/>
    </location>
</feature>
<dbReference type="PRINTS" id="PR00511">
    <property type="entry name" value="TEKTIN"/>
</dbReference>
<dbReference type="InterPro" id="IPR048256">
    <property type="entry name" value="Tektin-like"/>
</dbReference>
<sequence>MSHNRGRSATRLAFYDSPAIVRSRSATPLSPEMSKILPYVSDKTISRHLGYAGRSMDMGHARNYYNPARNTIYSRYTPNDWGLSNQMNYSLSDKERAFGERLRADAWRAMKETDARTRNRQNDVTKKLGERVYDIAFWKSELNMEINSLCTEIANLKEYRRTCEKAFSDTANPLHIAEECLMHREKRNGIDLVNDDVEKTLVREVNVIKKCQAKLKKVLDKAAVQLKMNRAAQHALEIDAKDKHHAQGLDDRIQQYRNGSAGTGYYPGIESIDNTITIPESWARYTQENIARSQKERAGSERLRGEIDATMRQCANDMWNMFNTVNNAFNARIRETTDARNRLQAHLQRTMAEIFDMEKNIELLRKAIQDKEHPMKVSQSRLDERTRRINVELCNDPVMKSLQREVSEIRESVRILKERLKASELSLARLMKTKACLEHDISVKENSLRIDSQYCMGMRKGFPMDPKVGPIFQMPTC</sequence>